<dbReference type="Proteomes" id="UP001174909">
    <property type="component" value="Unassembled WGS sequence"/>
</dbReference>
<evidence type="ECO:0000256" key="1">
    <source>
        <dbReference type="SAM" id="MobiDB-lite"/>
    </source>
</evidence>
<gene>
    <name evidence="3" type="ORF">GBAR_LOCUS30704</name>
</gene>
<feature type="compositionally biased region" description="Basic residues" evidence="1">
    <location>
        <begin position="91"/>
        <end position="104"/>
    </location>
</feature>
<dbReference type="InterPro" id="IPR003672">
    <property type="entry name" value="CobN/Mg_chltase"/>
</dbReference>
<dbReference type="CDD" id="cd10150">
    <property type="entry name" value="CobN_like"/>
    <property type="match status" value="1"/>
</dbReference>
<dbReference type="PANTHER" id="PTHR44119:SF4">
    <property type="entry name" value="AEROBIC COBALTOCHELATASE SUBUNIT COBN"/>
    <property type="match status" value="1"/>
</dbReference>
<accession>A0AA35XKQ8</accession>
<keyword evidence="4" id="KW-1185">Reference proteome</keyword>
<reference evidence="3" key="1">
    <citation type="submission" date="2023-03" db="EMBL/GenBank/DDBJ databases">
        <authorList>
            <person name="Steffen K."/>
            <person name="Cardenas P."/>
        </authorList>
    </citation>
    <scope>NUCLEOTIDE SEQUENCE</scope>
</reference>
<evidence type="ECO:0000313" key="4">
    <source>
        <dbReference type="Proteomes" id="UP001174909"/>
    </source>
</evidence>
<comment type="caution">
    <text evidence="3">The sequence shown here is derived from an EMBL/GenBank/DDBJ whole genome shotgun (WGS) entry which is preliminary data.</text>
</comment>
<sequence>MVIVRLLGGESYWPYGVERLTDVCAAHGHPHRVAARRRQTGCGLAGRSTLPPEAAETLGATASMAASTMPGMRSATRRTLIGRESDGARPGRCRARASIGRARRARARRRDGPLARRLAEACVVLLSGAAAGRLARARGCAGCGAPGRRPRPAAIFVTSLRDKPAAELIGALMRAAEPRIVLNATGFAVSRPARRRIPPSPRPACRVLQAIFAGATERQWRARPAASPRDIAMNVALPEVDGRILTRAVAFKTEARFDEATEAPMVVSEPNEERCRFVAALAAAWVRLARAAPAERRIALVLANYPNRDGRIGNGVGLDTPASTVRIMQALKEAGYRVENGPVDGAALMARLTAGPTNAADSRAKPPEATLPLADYAHFFNALPAPVQATVAERWGEPEADPFFRQDVGCFALPVVRFGNVVVAIQPARGYNIDPEKSYHDPDLPPPHGYLAFYAWVRTSFDAHAVVHVGKHGNVEWLPGKALALSAECFPEAALGPLPHVYPFIVNDPGEGSQAKRRGAAVIVDHLTPPLTRAGSHGALEELERLVDEFFDAASVDPRRCPPLSARILELAASIGLDQDCGIHATDGSGDALRKLDGYLCEIKEMQIRDGLHIFGEAPAPERRNELLRAIARSVRGPGAGEASLLRALADDLALGIDPLSAPLGEPWRGPRPQALTNGVPWRSTGDTVERLEGLAASLIAGTYRLPAEWRASTAVLHEVTETIGPALDASADAETAGLLTALDGRFVPTAAAWQLGWASAQLLVEHYAQTHGDWPRAMALSAWGTSNMRTGGDDIAQALALIGARPRWEGPSGRVTGFEIMPLDLLDRPRVDVTLRVSGFFRDAFPGLIDLFDSAVRAVAALDEGADDNPLAAKVAADAAQLAEDGAPEGRARRLASYRVFGSKPGAYGAGLQALIDERGWTDASDLAQAYVAWGGWAYGAGEGGAAEHALFERRLGAVEAVVQNQDNREHDLLDSDDYYQFEGGLAAAVTVHAGRAPALYHNDHSVPDNPRIRTLADELGRVVRARVTNPKWIAGVMRHGYKGAFEIAATVDYLFAFAATTGAVKDHHFDAVFDAYVADEAVRDFMEDANPAALRELAERLLEAQERSLWRPRANHAHALLAALRDGRQEAL</sequence>
<protein>
    <submittedName>
        <fullName evidence="3">Aerobic cobaltochelatase subunit CobN</fullName>
    </submittedName>
</protein>
<evidence type="ECO:0000259" key="2">
    <source>
        <dbReference type="Pfam" id="PF02514"/>
    </source>
</evidence>
<proteinExistence type="predicted"/>
<dbReference type="EMBL" id="CASHTH010004350">
    <property type="protein sequence ID" value="CAI8056351.1"/>
    <property type="molecule type" value="Genomic_DNA"/>
</dbReference>
<name>A0AA35XKQ8_GEOBA</name>
<dbReference type="AlphaFoldDB" id="A0AA35XKQ8"/>
<organism evidence="3 4">
    <name type="scientific">Geodia barretti</name>
    <name type="common">Barrett's horny sponge</name>
    <dbReference type="NCBI Taxonomy" id="519541"/>
    <lineage>
        <taxon>Eukaryota</taxon>
        <taxon>Metazoa</taxon>
        <taxon>Porifera</taxon>
        <taxon>Demospongiae</taxon>
        <taxon>Heteroscleromorpha</taxon>
        <taxon>Tetractinellida</taxon>
        <taxon>Astrophorina</taxon>
        <taxon>Geodiidae</taxon>
        <taxon>Geodia</taxon>
    </lineage>
</organism>
<evidence type="ECO:0000313" key="3">
    <source>
        <dbReference type="EMBL" id="CAI8056351.1"/>
    </source>
</evidence>
<dbReference type="PANTHER" id="PTHR44119">
    <property type="entry name" value="MAGNESIUM-CHELATASE SUBUNIT CHLH, CHLOROPLASTIC"/>
    <property type="match status" value="1"/>
</dbReference>
<dbReference type="Pfam" id="PF02514">
    <property type="entry name" value="CobN-Mg_chel"/>
    <property type="match status" value="1"/>
</dbReference>
<feature type="domain" description="CobN/magnesium chelatase" evidence="2">
    <location>
        <begin position="152"/>
        <end position="749"/>
    </location>
</feature>
<feature type="region of interest" description="Disordered" evidence="1">
    <location>
        <begin position="83"/>
        <end position="104"/>
    </location>
</feature>